<proteinExistence type="predicted"/>
<dbReference type="EMBL" id="JARKIB010000311">
    <property type="protein sequence ID" value="KAJ7715256.1"/>
    <property type="molecule type" value="Genomic_DNA"/>
</dbReference>
<feature type="compositionally biased region" description="Polar residues" evidence="1">
    <location>
        <begin position="76"/>
        <end position="89"/>
    </location>
</feature>
<keyword evidence="3" id="KW-1185">Reference proteome</keyword>
<dbReference type="AlphaFoldDB" id="A0AAD7HAA0"/>
<protein>
    <submittedName>
        <fullName evidence="2">Uncharacterized protein</fullName>
    </submittedName>
</protein>
<sequence length="276" mass="30281">MSGKPSRKTTPNCPRAMRDRTYCYSQGHAVGLMNRGGSASTESKENRAYNPVKRSPAAIKSSKSARQQTQRKRSPKTFNSRDLPSQPDFQSFLGDISPWTPSAKRAVLTSRTKTAFNFWDSPPPAATQRLSTKFQAPSTGHIARITSFDFGSGLLPRLEVPAPALPFRPGSYFRFEDVPESSTTVSRPIQNLQNLPSTEIPAPPFCFTAVLPSRPDNLFKLLTSPQVATLQPSTKVEFIEPQDLAECPKFDPASPPRFSTSWHAGLGLAALLSAKD</sequence>
<feature type="region of interest" description="Disordered" evidence="1">
    <location>
        <begin position="30"/>
        <end position="96"/>
    </location>
</feature>
<organism evidence="2 3">
    <name type="scientific">Mycena metata</name>
    <dbReference type="NCBI Taxonomy" id="1033252"/>
    <lineage>
        <taxon>Eukaryota</taxon>
        <taxon>Fungi</taxon>
        <taxon>Dikarya</taxon>
        <taxon>Basidiomycota</taxon>
        <taxon>Agaricomycotina</taxon>
        <taxon>Agaricomycetes</taxon>
        <taxon>Agaricomycetidae</taxon>
        <taxon>Agaricales</taxon>
        <taxon>Marasmiineae</taxon>
        <taxon>Mycenaceae</taxon>
        <taxon>Mycena</taxon>
    </lineage>
</organism>
<gene>
    <name evidence="2" type="ORF">B0H16DRAFT_1898781</name>
</gene>
<dbReference type="Proteomes" id="UP001215598">
    <property type="component" value="Unassembled WGS sequence"/>
</dbReference>
<reference evidence="2" key="1">
    <citation type="submission" date="2023-03" db="EMBL/GenBank/DDBJ databases">
        <title>Massive genome expansion in bonnet fungi (Mycena s.s.) driven by repeated elements and novel gene families across ecological guilds.</title>
        <authorList>
            <consortium name="Lawrence Berkeley National Laboratory"/>
            <person name="Harder C.B."/>
            <person name="Miyauchi S."/>
            <person name="Viragh M."/>
            <person name="Kuo A."/>
            <person name="Thoen E."/>
            <person name="Andreopoulos B."/>
            <person name="Lu D."/>
            <person name="Skrede I."/>
            <person name="Drula E."/>
            <person name="Henrissat B."/>
            <person name="Morin E."/>
            <person name="Kohler A."/>
            <person name="Barry K."/>
            <person name="LaButti K."/>
            <person name="Morin E."/>
            <person name="Salamov A."/>
            <person name="Lipzen A."/>
            <person name="Mereny Z."/>
            <person name="Hegedus B."/>
            <person name="Baldrian P."/>
            <person name="Stursova M."/>
            <person name="Weitz H."/>
            <person name="Taylor A."/>
            <person name="Grigoriev I.V."/>
            <person name="Nagy L.G."/>
            <person name="Martin F."/>
            <person name="Kauserud H."/>
        </authorList>
    </citation>
    <scope>NUCLEOTIDE SEQUENCE</scope>
    <source>
        <strain evidence="2">CBHHK182m</strain>
    </source>
</reference>
<comment type="caution">
    <text evidence="2">The sequence shown here is derived from an EMBL/GenBank/DDBJ whole genome shotgun (WGS) entry which is preliminary data.</text>
</comment>
<evidence type="ECO:0000256" key="1">
    <source>
        <dbReference type="SAM" id="MobiDB-lite"/>
    </source>
</evidence>
<evidence type="ECO:0000313" key="3">
    <source>
        <dbReference type="Proteomes" id="UP001215598"/>
    </source>
</evidence>
<name>A0AAD7HAA0_9AGAR</name>
<accession>A0AAD7HAA0</accession>
<evidence type="ECO:0000313" key="2">
    <source>
        <dbReference type="EMBL" id="KAJ7715256.1"/>
    </source>
</evidence>